<dbReference type="PANTHER" id="PTHR10963:SF55">
    <property type="entry name" value="GLYCOSIDE HYDROLASE FAMILY 16 PROTEIN"/>
    <property type="match status" value="1"/>
</dbReference>
<dbReference type="Proteomes" id="UP000237608">
    <property type="component" value="Unassembled WGS sequence"/>
</dbReference>
<dbReference type="InterPro" id="IPR013320">
    <property type="entry name" value="ConA-like_dom_sf"/>
</dbReference>
<dbReference type="OrthoDB" id="9809583at2"/>
<gene>
    <name evidence="4" type="ORF">BTO13_12650</name>
</gene>
<dbReference type="Pfam" id="PF00722">
    <property type="entry name" value="Glyco_hydro_16"/>
    <property type="match status" value="1"/>
</dbReference>
<dbReference type="Gene3D" id="2.60.120.200">
    <property type="match status" value="1"/>
</dbReference>
<accession>A0A2S7WFF8</accession>
<comment type="caution">
    <text evidence="4">The sequence shown here is derived from an EMBL/GenBank/DDBJ whole genome shotgun (WGS) entry which is preliminary data.</text>
</comment>
<dbReference type="Pfam" id="PF18962">
    <property type="entry name" value="Por_Secre_tail"/>
    <property type="match status" value="1"/>
</dbReference>
<dbReference type="PANTHER" id="PTHR10963">
    <property type="entry name" value="GLYCOSYL HYDROLASE-RELATED"/>
    <property type="match status" value="1"/>
</dbReference>
<dbReference type="AlphaFoldDB" id="A0A2S7WFF8"/>
<sequence>MQKIITTFLLVFSISLFSQEKVEDDFEGNGTISSWDADATTINASFANPFKTGINTSNTVLRYQDNGGQYANVKFDVPKNFDLSEKHTFSLKIYVPSSGITGNQTNQISLKLQNNKINAPWSTQSEIIKTISLNTWQTVTFDFKNDTYINLDSNSPIPTNRTDFNRVLLQVNGENNTDQVIAFIDDFLYDGTLPESNNNNTDINFDTLVWSDEFDGNGAIDAAKWHHQVIPIIGGTTWANGEIQHYTDRTDNSYQSNGTLKIVAKRENYTFNNVTKNFTSARLNSKYAFTYGKVEIRAKMPFGVGTFPALWMLGQNITETGGYFAATHGTTPWPDCGEIDIIEHWGDNQNFVQSALHNRSSFGGTINKGGRMIANASTEFHTYTLYWDANKMVFSVDDIVHYTYEPSPKNIQNWPYDAPQYLLFNVAMLPNVTSSFTESAMEIDYVRVYQTASLGINDNTLKDKNIKIFPNPVHNQLEIQFANLTDAYQGAIYDLTGKKVHSFNQQASKNSIDVSFLKDGFYVLNIQSGSFSKNFKIIKN</sequence>
<dbReference type="GO" id="GO:0004553">
    <property type="term" value="F:hydrolase activity, hydrolyzing O-glycosyl compounds"/>
    <property type="evidence" value="ECO:0007669"/>
    <property type="project" value="InterPro"/>
</dbReference>
<evidence type="ECO:0000256" key="2">
    <source>
        <dbReference type="ARBA" id="ARBA00022729"/>
    </source>
</evidence>
<dbReference type="SUPFAM" id="SSF49899">
    <property type="entry name" value="Concanavalin A-like lectins/glucanases"/>
    <property type="match status" value="1"/>
</dbReference>
<dbReference type="PROSITE" id="PS51762">
    <property type="entry name" value="GH16_2"/>
    <property type="match status" value="1"/>
</dbReference>
<keyword evidence="5" id="KW-1185">Reference proteome</keyword>
<dbReference type="CDD" id="cd08023">
    <property type="entry name" value="GH16_laminarinase_like"/>
    <property type="match status" value="1"/>
</dbReference>
<dbReference type="InterPro" id="IPR026444">
    <property type="entry name" value="Secre_tail"/>
</dbReference>
<organism evidence="4 5">
    <name type="scientific">Polaribacter gangjinensis</name>
    <dbReference type="NCBI Taxonomy" id="574710"/>
    <lineage>
        <taxon>Bacteria</taxon>
        <taxon>Pseudomonadati</taxon>
        <taxon>Bacteroidota</taxon>
        <taxon>Flavobacteriia</taxon>
        <taxon>Flavobacteriales</taxon>
        <taxon>Flavobacteriaceae</taxon>
    </lineage>
</organism>
<name>A0A2S7WFF8_9FLAO</name>
<dbReference type="NCBIfam" id="TIGR04183">
    <property type="entry name" value="Por_Secre_tail"/>
    <property type="match status" value="1"/>
</dbReference>
<dbReference type="Gene3D" id="2.60.120.260">
    <property type="entry name" value="Galactose-binding domain-like"/>
    <property type="match status" value="1"/>
</dbReference>
<evidence type="ECO:0000313" key="4">
    <source>
        <dbReference type="EMBL" id="PQJ76021.1"/>
    </source>
</evidence>
<dbReference type="RefSeq" id="WP_105047167.1">
    <property type="nucleotide sequence ID" value="NZ_CP150662.1"/>
</dbReference>
<dbReference type="EMBL" id="MSCL01000001">
    <property type="protein sequence ID" value="PQJ76021.1"/>
    <property type="molecule type" value="Genomic_DNA"/>
</dbReference>
<keyword evidence="2" id="KW-0732">Signal</keyword>
<comment type="similarity">
    <text evidence="1">Belongs to the glycosyl hydrolase 16 family.</text>
</comment>
<evidence type="ECO:0000259" key="3">
    <source>
        <dbReference type="PROSITE" id="PS51762"/>
    </source>
</evidence>
<dbReference type="InterPro" id="IPR050546">
    <property type="entry name" value="Glycosyl_Hydrlase_16"/>
</dbReference>
<evidence type="ECO:0000256" key="1">
    <source>
        <dbReference type="ARBA" id="ARBA00006865"/>
    </source>
</evidence>
<evidence type="ECO:0000313" key="5">
    <source>
        <dbReference type="Proteomes" id="UP000237608"/>
    </source>
</evidence>
<protein>
    <submittedName>
        <fullName evidence="4">Beta-glucanase</fullName>
    </submittedName>
</protein>
<dbReference type="InterPro" id="IPR000757">
    <property type="entry name" value="Beta-glucanase-like"/>
</dbReference>
<reference evidence="4 5" key="1">
    <citation type="submission" date="2016-12" db="EMBL/GenBank/DDBJ databases">
        <title>Trade-off between light-utilization and light-protection in marine flavobacteria.</title>
        <authorList>
            <person name="Kumagai Y."/>
            <person name="Yoshizawa S."/>
            <person name="Kogure K."/>
            <person name="Iwasaki W."/>
        </authorList>
    </citation>
    <scope>NUCLEOTIDE SEQUENCE [LARGE SCALE GENOMIC DNA]</scope>
    <source>
        <strain evidence="4 5">KCTC 22729</strain>
    </source>
</reference>
<dbReference type="GO" id="GO:0005975">
    <property type="term" value="P:carbohydrate metabolic process"/>
    <property type="evidence" value="ECO:0007669"/>
    <property type="project" value="InterPro"/>
</dbReference>
<proteinExistence type="inferred from homology"/>
<feature type="domain" description="GH16" evidence="3">
    <location>
        <begin position="194"/>
        <end position="454"/>
    </location>
</feature>